<dbReference type="Pfam" id="PF14594">
    <property type="entry name" value="Sipho_Gp37"/>
    <property type="match status" value="1"/>
</dbReference>
<name>A0A4R1B3D2_9BACI</name>
<keyword evidence="3" id="KW-1185">Reference proteome</keyword>
<sequence>MEMLGEIDDYESLMFTRSWHGIGDFEMRINRYKKHTEYLQEGNIILIGNQMNKVFIILHQEIELDENGKSSENWIIRGFHLKVVISEKITLPPSHTAYDSKTGTSEEVMKHYVNNNVVNPVDVKRKRVEVSIAPNQKRGLSISWQSRFKNLAEEMAEISLVTGLGWNVILDWENKKWIFETMEGRDLTADQDILPPVIFSPQFESIQSLSYLKSKLNYRNVAYVAGQGEGVNRRVVVVDDSGGAIRREVFIDARDIPEETEDDPPKQRPIADIIRDLTDRGKQKLQEFLQEEYLEGQILTHSTFVYEEDYDLGDIVTVQNTDWGVTLNARLTEVKEIYEESGVRIEAVFGNNRPTLIKKIKQELAQMSGEVRK</sequence>
<evidence type="ECO:0000313" key="2">
    <source>
        <dbReference type="EMBL" id="TCJ05093.1"/>
    </source>
</evidence>
<accession>A0A4R1B3D2</accession>
<organism evidence="2 3">
    <name type="scientific">Cytobacillus praedii</name>
    <dbReference type="NCBI Taxonomy" id="1742358"/>
    <lineage>
        <taxon>Bacteria</taxon>
        <taxon>Bacillati</taxon>
        <taxon>Bacillota</taxon>
        <taxon>Bacilli</taxon>
        <taxon>Bacillales</taxon>
        <taxon>Bacillaceae</taxon>
        <taxon>Cytobacillus</taxon>
    </lineage>
</organism>
<dbReference type="EMBL" id="SJTH01000006">
    <property type="protein sequence ID" value="TCJ05093.1"/>
    <property type="molecule type" value="Genomic_DNA"/>
</dbReference>
<protein>
    <recommendedName>
        <fullName evidence="1">Gp28/Gp37-like domain-containing protein</fullName>
    </recommendedName>
</protein>
<proteinExistence type="predicted"/>
<comment type="caution">
    <text evidence="2">The sequence shown here is derived from an EMBL/GenBank/DDBJ whole genome shotgun (WGS) entry which is preliminary data.</text>
</comment>
<dbReference type="InterPro" id="IPR029432">
    <property type="entry name" value="Gp28/Gp37-like_dom"/>
</dbReference>
<feature type="domain" description="Gp28/Gp37-like" evidence="1">
    <location>
        <begin position="2"/>
        <end position="351"/>
    </location>
</feature>
<gene>
    <name evidence="2" type="ORF">E0Y62_07410</name>
</gene>
<evidence type="ECO:0000259" key="1">
    <source>
        <dbReference type="Pfam" id="PF14594"/>
    </source>
</evidence>
<dbReference type="OrthoDB" id="9255846at2"/>
<evidence type="ECO:0000313" key="3">
    <source>
        <dbReference type="Proteomes" id="UP000293846"/>
    </source>
</evidence>
<reference evidence="2 3" key="1">
    <citation type="submission" date="2019-03" db="EMBL/GenBank/DDBJ databases">
        <authorList>
            <person name="Jensen L."/>
            <person name="Storgaard J."/>
            <person name="Sulaj E."/>
            <person name="Schramm A."/>
            <person name="Marshall I.P.G."/>
        </authorList>
    </citation>
    <scope>NUCLEOTIDE SEQUENCE [LARGE SCALE GENOMIC DNA]</scope>
    <source>
        <strain evidence="2 3">2017H2G3</strain>
    </source>
</reference>
<dbReference type="AlphaFoldDB" id="A0A4R1B3D2"/>
<dbReference type="Proteomes" id="UP000293846">
    <property type="component" value="Unassembled WGS sequence"/>
</dbReference>